<keyword evidence="2" id="KW-1133">Transmembrane helix</keyword>
<reference evidence="4 5" key="1">
    <citation type="submission" date="2019-03" db="EMBL/GenBank/DDBJ databases">
        <title>Genomic Encyclopedia of Type Strains, Phase IV (KMG-IV): sequencing the most valuable type-strain genomes for metagenomic binning, comparative biology and taxonomic classification.</title>
        <authorList>
            <person name="Goeker M."/>
        </authorList>
    </citation>
    <scope>NUCLEOTIDE SEQUENCE [LARGE SCALE GENOMIC DNA]</scope>
    <source>
        <strain evidence="4 5">DSM 17974</strain>
    </source>
</reference>
<dbReference type="InterPro" id="IPR014221">
    <property type="entry name" value="SpoII_E"/>
</dbReference>
<dbReference type="SMART" id="SM00332">
    <property type="entry name" value="PP2Cc"/>
    <property type="match status" value="1"/>
</dbReference>
<protein>
    <submittedName>
        <fullName evidence="4">Stage II sporulation protein E</fullName>
    </submittedName>
</protein>
<dbReference type="PANTHER" id="PTHR43156:SF2">
    <property type="entry name" value="STAGE II SPORULATION PROTEIN E"/>
    <property type="match status" value="1"/>
</dbReference>
<gene>
    <name evidence="4" type="ORF">C7445_107146</name>
</gene>
<dbReference type="InterPro" id="IPR036457">
    <property type="entry name" value="PPM-type-like_dom_sf"/>
</dbReference>
<evidence type="ECO:0000259" key="3">
    <source>
        <dbReference type="PROSITE" id="PS51746"/>
    </source>
</evidence>
<comment type="caution">
    <text evidence="4">The sequence shown here is derived from an EMBL/GenBank/DDBJ whole genome shotgun (WGS) entry which is preliminary data.</text>
</comment>
<dbReference type="RefSeq" id="WP_243835083.1">
    <property type="nucleotide sequence ID" value="NZ_SORF01000007.1"/>
</dbReference>
<keyword evidence="2" id="KW-0472">Membrane</keyword>
<feature type="transmembrane region" description="Helical" evidence="2">
    <location>
        <begin position="148"/>
        <end position="170"/>
    </location>
</feature>
<feature type="transmembrane region" description="Helical" evidence="2">
    <location>
        <begin position="268"/>
        <end position="288"/>
    </location>
</feature>
<evidence type="ECO:0000256" key="1">
    <source>
        <dbReference type="ARBA" id="ARBA00022801"/>
    </source>
</evidence>
<sequence length="818" mass="89419">MVQLSSLHKRHQNQQAPVRTAVSPRWTWRAWRRVALLAVLGLLLGRANIDHVVSPFGLAYFAVLAEIAGQRRAWPAYAAVIGALTTGIDSGFLMFVSLVLYKLVRRFVIRRPSTDFMWIPIAAGGVGFLAKLGMYGTGITGLEVLVSFAEGALVTILSLIFIQCMNLFVGQETSRTLRYEQLLSVIILIASVIMGFDGLQVHGIPVALVAVDWLVLVMSAGGMGMCAAGAIAVSMLTLLNHQSSLPEVAIFGFAGLLCGLLRDTHKVLIALSFVLATTVLTLTYAHGYTLLLDQMMAAVVASIGFLATPASLSRELRSFVPGTTEHSAEERARAHRVHALLTEKISEVSLVFDELSESFADTNDSEFQTAQQLVTQMVEATRQTVCSLCPRRSRCWEKESVQTYHAIANTLRNLEMSGGRRAVPSQELRERCIRLDPLIGTLRYNLDITHRDAKWLQKLREQRTLLSAQLSGVAEVVRTMARELDAEQQTLLSDEEQILGALEQLGLYVDDVHIVSLEPGKVEIEVVQPTEGAYETAAKMIAPLLSGVLGEHISVSHVHVSEGGGPCTSVFASARLFQVNTAVAAVARDGRLVSGDTHTTVDLGNGRYAVAVSDGMGNGERARQESKAAIDLLKKLMKAGFDEKLAIRTVNSTLLLRSRDEMFTTLDMALIDLFNAKAEFLKVGSAPSYVKRGDEVIEITGSNVPIGILQDIEVQAIEQQLYPGDILILVSDGLYDAPPHRYDGDSWLKQAIADLAVMEPQAIADELIEHAVRMNHGLVRDDMTVVVAVVERSQEEWAAIKLPNIPSLRKPHKNRRGA</sequence>
<feature type="transmembrane region" description="Helical" evidence="2">
    <location>
        <begin position="73"/>
        <end position="104"/>
    </location>
</feature>
<dbReference type="InterPro" id="IPR045768">
    <property type="entry name" value="SpoIIE_N"/>
</dbReference>
<dbReference type="Gene3D" id="3.60.40.10">
    <property type="entry name" value="PPM-type phosphatase domain"/>
    <property type="match status" value="1"/>
</dbReference>
<dbReference type="AlphaFoldDB" id="A0A4R8LM49"/>
<feature type="transmembrane region" description="Helical" evidence="2">
    <location>
        <begin position="116"/>
        <end position="136"/>
    </location>
</feature>
<dbReference type="NCBIfam" id="TIGR02865">
    <property type="entry name" value="spore_II_E"/>
    <property type="match status" value="1"/>
</dbReference>
<feature type="transmembrane region" description="Helical" evidence="2">
    <location>
        <begin position="182"/>
        <end position="201"/>
    </location>
</feature>
<dbReference type="SUPFAM" id="SSF81606">
    <property type="entry name" value="PP2C-like"/>
    <property type="match status" value="1"/>
</dbReference>
<feature type="domain" description="PPM-type phosphatase" evidence="3">
    <location>
        <begin position="580"/>
        <end position="790"/>
    </location>
</feature>
<accession>A0A4R8LM49</accession>
<dbReference type="InterPro" id="IPR001932">
    <property type="entry name" value="PPM-type_phosphatase-like_dom"/>
</dbReference>
<keyword evidence="5" id="KW-1185">Reference proteome</keyword>
<dbReference type="PROSITE" id="PS51746">
    <property type="entry name" value="PPM_2"/>
    <property type="match status" value="1"/>
</dbReference>
<feature type="transmembrane region" description="Helical" evidence="2">
    <location>
        <begin position="213"/>
        <end position="238"/>
    </location>
</feature>
<evidence type="ECO:0000313" key="4">
    <source>
        <dbReference type="EMBL" id="TDY46365.1"/>
    </source>
</evidence>
<dbReference type="PANTHER" id="PTHR43156">
    <property type="entry name" value="STAGE II SPORULATION PROTEIN E-RELATED"/>
    <property type="match status" value="1"/>
</dbReference>
<dbReference type="EMBL" id="SORF01000007">
    <property type="protein sequence ID" value="TDY46365.1"/>
    <property type="molecule type" value="Genomic_DNA"/>
</dbReference>
<dbReference type="Proteomes" id="UP000294581">
    <property type="component" value="Unassembled WGS sequence"/>
</dbReference>
<organism evidence="4 5">
    <name type="scientific">Alicyclobacillus sacchari</name>
    <dbReference type="NCBI Taxonomy" id="392010"/>
    <lineage>
        <taxon>Bacteria</taxon>
        <taxon>Bacillati</taxon>
        <taxon>Bacillota</taxon>
        <taxon>Bacilli</taxon>
        <taxon>Bacillales</taxon>
        <taxon>Alicyclobacillaceae</taxon>
        <taxon>Alicyclobacillus</taxon>
    </lineage>
</organism>
<dbReference type="SMART" id="SM00331">
    <property type="entry name" value="PP2C_SIG"/>
    <property type="match status" value="1"/>
</dbReference>
<evidence type="ECO:0000313" key="5">
    <source>
        <dbReference type="Proteomes" id="UP000294581"/>
    </source>
</evidence>
<keyword evidence="1" id="KW-0378">Hydrolase</keyword>
<dbReference type="Pfam" id="PF07228">
    <property type="entry name" value="SpoIIE"/>
    <property type="match status" value="1"/>
</dbReference>
<dbReference type="GO" id="GO:0004722">
    <property type="term" value="F:protein serine/threonine phosphatase activity"/>
    <property type="evidence" value="ECO:0007669"/>
    <property type="project" value="InterPro"/>
</dbReference>
<dbReference type="Pfam" id="PF19732">
    <property type="entry name" value="SpoIIE_N"/>
    <property type="match status" value="1"/>
</dbReference>
<evidence type="ECO:0000256" key="2">
    <source>
        <dbReference type="SAM" id="Phobius"/>
    </source>
</evidence>
<dbReference type="InterPro" id="IPR052016">
    <property type="entry name" value="Bact_Sigma-Reg"/>
</dbReference>
<name>A0A4R8LM49_9BACL</name>
<proteinExistence type="predicted"/>
<keyword evidence="2" id="KW-0812">Transmembrane</keyword>